<accession>A0ABR9MH63</accession>
<sequence>MGRRQWASQFNVMSGYVQGIQHGWAQLSGAKKGDWVTLDVTTDGGRTRGYCGPFEARWDGEIVITPAARTSSDPT</sequence>
<dbReference type="Proteomes" id="UP000633509">
    <property type="component" value="Unassembled WGS sequence"/>
</dbReference>
<gene>
    <name evidence="1" type="ORF">H4W80_009959</name>
</gene>
<keyword evidence="2" id="KW-1185">Reference proteome</keyword>
<protein>
    <submittedName>
        <fullName evidence="1">Uncharacterized protein</fullName>
    </submittedName>
</protein>
<dbReference type="RefSeq" id="WP_192791369.1">
    <property type="nucleotide sequence ID" value="NZ_JADBEK010000001.1"/>
</dbReference>
<comment type="caution">
    <text evidence="1">The sequence shown here is derived from an EMBL/GenBank/DDBJ whole genome shotgun (WGS) entry which is preliminary data.</text>
</comment>
<proteinExistence type="predicted"/>
<dbReference type="EMBL" id="JADBEK010000001">
    <property type="protein sequence ID" value="MBE1591701.1"/>
    <property type="molecule type" value="Genomic_DNA"/>
</dbReference>
<evidence type="ECO:0000313" key="1">
    <source>
        <dbReference type="EMBL" id="MBE1591701.1"/>
    </source>
</evidence>
<name>A0ABR9MH63_9ACTN</name>
<evidence type="ECO:0000313" key="2">
    <source>
        <dbReference type="Proteomes" id="UP000633509"/>
    </source>
</evidence>
<organism evidence="1 2">
    <name type="scientific">Nonomuraea angiospora</name>
    <dbReference type="NCBI Taxonomy" id="46172"/>
    <lineage>
        <taxon>Bacteria</taxon>
        <taxon>Bacillati</taxon>
        <taxon>Actinomycetota</taxon>
        <taxon>Actinomycetes</taxon>
        <taxon>Streptosporangiales</taxon>
        <taxon>Streptosporangiaceae</taxon>
        <taxon>Nonomuraea</taxon>
    </lineage>
</organism>
<reference evidence="1 2" key="1">
    <citation type="submission" date="2020-10" db="EMBL/GenBank/DDBJ databases">
        <title>Sequencing the genomes of 1000 actinobacteria strains.</title>
        <authorList>
            <person name="Klenk H.-P."/>
        </authorList>
    </citation>
    <scope>NUCLEOTIDE SEQUENCE [LARGE SCALE GENOMIC DNA]</scope>
    <source>
        <strain evidence="1 2">DSM 43173</strain>
    </source>
</reference>